<dbReference type="Proteomes" id="UP000490922">
    <property type="component" value="Unassembled WGS sequence"/>
</dbReference>
<dbReference type="InterPro" id="IPR036291">
    <property type="entry name" value="NAD(P)-bd_dom_sf"/>
</dbReference>
<dbReference type="AlphaFoldDB" id="A0A7J5AH82"/>
<sequence length="267" mass="30133">MTKISILGCGWLGLPLAKSLLKKGFYVKGSTTSIEKLTVLEQANIDAFLISLHSDSIVGDIETFLKDSEILIIDIPPKLRGINNESFVGKMKTLLPYIENSSVKNVLFVSSTSVYADENRRITEETTPNPETESGEQLLQVEQLFQKNTNFKTTIVRFGGLIGEDRHPIHSLSKKDNVENPNAPINLIHQEDCIGIIEKIIEMKSWNETYNAVTPFHPSREIYYTQKAIELNINVPKFNHSKTSIGKTILSNKIHKSLDYQFIRISL</sequence>
<dbReference type="Gene3D" id="3.40.50.720">
    <property type="entry name" value="NAD(P)-binding Rossmann-like Domain"/>
    <property type="match status" value="1"/>
</dbReference>
<keyword evidence="2" id="KW-1185">Reference proteome</keyword>
<reference evidence="1 2" key="1">
    <citation type="submission" date="2019-09" db="EMBL/GenBank/DDBJ databases">
        <title>Flavobacterium sp. nov., isolated from glacier ice.</title>
        <authorList>
            <person name="Liu Q."/>
        </authorList>
    </citation>
    <scope>NUCLEOTIDE SEQUENCE [LARGE SCALE GENOMIC DNA]</scope>
    <source>
        <strain evidence="1 2">NBRC 112527</strain>
    </source>
</reference>
<dbReference type="PANTHER" id="PTHR48079">
    <property type="entry name" value="PROTEIN YEEZ"/>
    <property type="match status" value="1"/>
</dbReference>
<dbReference type="CDD" id="cd05266">
    <property type="entry name" value="SDR_a4"/>
    <property type="match status" value="1"/>
</dbReference>
<dbReference type="GO" id="GO:0005737">
    <property type="term" value="C:cytoplasm"/>
    <property type="evidence" value="ECO:0007669"/>
    <property type="project" value="TreeGrafter"/>
</dbReference>
<evidence type="ECO:0000313" key="1">
    <source>
        <dbReference type="EMBL" id="KAB1156982.1"/>
    </source>
</evidence>
<accession>A0A7J5AH82</accession>
<dbReference type="EMBL" id="WAEM01000002">
    <property type="protein sequence ID" value="KAB1156982.1"/>
    <property type="molecule type" value="Genomic_DNA"/>
</dbReference>
<dbReference type="OrthoDB" id="751203at2"/>
<gene>
    <name evidence="1" type="ORF">F6464_06455</name>
</gene>
<dbReference type="InterPro" id="IPR051783">
    <property type="entry name" value="NAD(P)-dependent_oxidoreduct"/>
</dbReference>
<dbReference type="PANTHER" id="PTHR48079:SF6">
    <property type="entry name" value="NAD(P)-BINDING DOMAIN-CONTAINING PROTEIN-RELATED"/>
    <property type="match status" value="1"/>
</dbReference>
<dbReference type="RefSeq" id="WP_151106976.1">
    <property type="nucleotide sequence ID" value="NZ_WAEM01000002.1"/>
</dbReference>
<organism evidence="1 2">
    <name type="scientific">Flavobacterium luteum</name>
    <dbReference type="NCBI Taxonomy" id="2026654"/>
    <lineage>
        <taxon>Bacteria</taxon>
        <taxon>Pseudomonadati</taxon>
        <taxon>Bacteroidota</taxon>
        <taxon>Flavobacteriia</taxon>
        <taxon>Flavobacteriales</taxon>
        <taxon>Flavobacteriaceae</taxon>
        <taxon>Flavobacterium</taxon>
    </lineage>
</organism>
<name>A0A7J5AH82_9FLAO</name>
<protein>
    <submittedName>
        <fullName evidence="1">SDR family oxidoreductase</fullName>
    </submittedName>
</protein>
<dbReference type="SUPFAM" id="SSF51735">
    <property type="entry name" value="NAD(P)-binding Rossmann-fold domains"/>
    <property type="match status" value="1"/>
</dbReference>
<evidence type="ECO:0000313" key="2">
    <source>
        <dbReference type="Proteomes" id="UP000490922"/>
    </source>
</evidence>
<proteinExistence type="predicted"/>
<comment type="caution">
    <text evidence="1">The sequence shown here is derived from an EMBL/GenBank/DDBJ whole genome shotgun (WGS) entry which is preliminary data.</text>
</comment>
<dbReference type="GO" id="GO:0004029">
    <property type="term" value="F:aldehyde dehydrogenase (NAD+) activity"/>
    <property type="evidence" value="ECO:0007669"/>
    <property type="project" value="TreeGrafter"/>
</dbReference>